<gene>
    <name evidence="6" type="ORF">KJ970_02265</name>
</gene>
<dbReference type="InterPro" id="IPR015424">
    <property type="entry name" value="PyrdxlP-dep_Trfase"/>
</dbReference>
<proteinExistence type="inferred from homology"/>
<comment type="caution">
    <text evidence="6">The sequence shown here is derived from an EMBL/GenBank/DDBJ whole genome shotgun (WGS) entry which is preliminary data.</text>
</comment>
<dbReference type="Gene3D" id="3.90.1150.10">
    <property type="entry name" value="Aspartate Aminotransferase, domain 1"/>
    <property type="match status" value="1"/>
</dbReference>
<dbReference type="Gene3D" id="3.40.640.10">
    <property type="entry name" value="Type I PLP-dependent aspartate aminotransferase-like (Major domain)"/>
    <property type="match status" value="1"/>
</dbReference>
<evidence type="ECO:0000313" key="6">
    <source>
        <dbReference type="EMBL" id="MBU2689722.1"/>
    </source>
</evidence>
<accession>A0A948W2A0</accession>
<evidence type="ECO:0000256" key="3">
    <source>
        <dbReference type="PIRSR" id="PIRSR000390-1"/>
    </source>
</evidence>
<feature type="modified residue" description="N6-(pyridoxal phosphate)lysine" evidence="4">
    <location>
        <position position="184"/>
    </location>
</feature>
<dbReference type="GO" id="GO:0000271">
    <property type="term" value="P:polysaccharide biosynthetic process"/>
    <property type="evidence" value="ECO:0007669"/>
    <property type="project" value="TreeGrafter"/>
</dbReference>
<protein>
    <submittedName>
        <fullName evidence="6">DegT/DnrJ/EryC1/StrS family aminotransferase</fullName>
    </submittedName>
</protein>
<dbReference type="GO" id="GO:0008483">
    <property type="term" value="F:transaminase activity"/>
    <property type="evidence" value="ECO:0007669"/>
    <property type="project" value="UniProtKB-KW"/>
</dbReference>
<evidence type="ECO:0000256" key="4">
    <source>
        <dbReference type="PIRSR" id="PIRSR000390-2"/>
    </source>
</evidence>
<dbReference type="FunFam" id="3.40.640.10:FF:000089">
    <property type="entry name" value="Aminotransferase, DegT/DnrJ/EryC1/StrS family"/>
    <property type="match status" value="1"/>
</dbReference>
<evidence type="ECO:0000256" key="5">
    <source>
        <dbReference type="RuleBase" id="RU004508"/>
    </source>
</evidence>
<dbReference type="InterPro" id="IPR000653">
    <property type="entry name" value="DegT/StrS_aminotransferase"/>
</dbReference>
<dbReference type="SUPFAM" id="SSF53383">
    <property type="entry name" value="PLP-dependent transferases"/>
    <property type="match status" value="1"/>
</dbReference>
<organism evidence="6 7">
    <name type="scientific">Eiseniibacteriota bacterium</name>
    <dbReference type="NCBI Taxonomy" id="2212470"/>
    <lineage>
        <taxon>Bacteria</taxon>
        <taxon>Candidatus Eiseniibacteriota</taxon>
    </lineage>
</organism>
<evidence type="ECO:0000313" key="7">
    <source>
        <dbReference type="Proteomes" id="UP000777784"/>
    </source>
</evidence>
<dbReference type="InterPro" id="IPR015421">
    <property type="entry name" value="PyrdxlP-dep_Trfase_major"/>
</dbReference>
<dbReference type="AlphaFoldDB" id="A0A948W2A0"/>
<dbReference type="PANTHER" id="PTHR30244:SF36">
    <property type="entry name" value="3-OXO-GLUCOSE-6-PHOSPHATE:GLUTAMATE AMINOTRANSFERASE"/>
    <property type="match status" value="1"/>
</dbReference>
<reference evidence="6" key="1">
    <citation type="submission" date="2021-05" db="EMBL/GenBank/DDBJ databases">
        <title>Energy efficiency and biological interactions define the core microbiome of deep oligotrophic groundwater.</title>
        <authorList>
            <person name="Mehrshad M."/>
            <person name="Lopez-Fernandez M."/>
            <person name="Bell E."/>
            <person name="Bernier-Latmani R."/>
            <person name="Bertilsson S."/>
            <person name="Dopson M."/>
        </authorList>
    </citation>
    <scope>NUCLEOTIDE SEQUENCE</scope>
    <source>
        <strain evidence="6">Modern_marine.mb.64</strain>
    </source>
</reference>
<evidence type="ECO:0000256" key="1">
    <source>
        <dbReference type="ARBA" id="ARBA00022898"/>
    </source>
</evidence>
<sequence>MQVCDLKAQREELGAALDQAIRAVLDRGWYVLGEEVAGFEKEFAGYLGMRHAVGVGSGTEALHLALAAEGIGPGDDVLTTPMTAVPTVCAIALTGARPIFADVDPETALLDPVEVERRITPQTRAIIPVHLYGQCVPMDPFLELARNRGICIIEDAAQAHGATWKDRMAGTFGDYGCFSFYPTKNLGAYGDAGAVVTADDGRAERLRRLRNYGQTDRYRHVERGWNSRLDEIQAAILRVKLPHLTRWNEARRDLASRYQQNLEGSVLRPMAENPQGRSARHLFVVRVPDRDRLREALRARGIESQIHYPIPVHLQEAFSHLGYAAGDFPVAEKLAGSILSLPLYPELDPGKIIEICEAIHTILQED</sequence>
<dbReference type="InterPro" id="IPR015422">
    <property type="entry name" value="PyrdxlP-dep_Trfase_small"/>
</dbReference>
<dbReference type="GO" id="GO:0030170">
    <property type="term" value="F:pyridoxal phosphate binding"/>
    <property type="evidence" value="ECO:0007669"/>
    <property type="project" value="UniProtKB-ARBA"/>
</dbReference>
<keyword evidence="1 4" id="KW-0663">Pyridoxal phosphate</keyword>
<dbReference type="Pfam" id="PF01041">
    <property type="entry name" value="DegT_DnrJ_EryC1"/>
    <property type="match status" value="1"/>
</dbReference>
<dbReference type="PANTHER" id="PTHR30244">
    <property type="entry name" value="TRANSAMINASE"/>
    <property type="match status" value="1"/>
</dbReference>
<evidence type="ECO:0000256" key="2">
    <source>
        <dbReference type="ARBA" id="ARBA00037999"/>
    </source>
</evidence>
<name>A0A948W2A0_UNCEI</name>
<feature type="active site" description="Proton acceptor" evidence="3">
    <location>
        <position position="184"/>
    </location>
</feature>
<keyword evidence="6" id="KW-0808">Transferase</keyword>
<dbReference type="CDD" id="cd00616">
    <property type="entry name" value="AHBA_syn"/>
    <property type="match status" value="1"/>
</dbReference>
<comment type="similarity">
    <text evidence="2 5">Belongs to the DegT/DnrJ/EryC1 family.</text>
</comment>
<dbReference type="Proteomes" id="UP000777784">
    <property type="component" value="Unassembled WGS sequence"/>
</dbReference>
<dbReference type="PIRSF" id="PIRSF000390">
    <property type="entry name" value="PLP_StrS"/>
    <property type="match status" value="1"/>
</dbReference>
<dbReference type="EMBL" id="JAHJDP010000012">
    <property type="protein sequence ID" value="MBU2689722.1"/>
    <property type="molecule type" value="Genomic_DNA"/>
</dbReference>
<keyword evidence="6" id="KW-0032">Aminotransferase</keyword>